<evidence type="ECO:0000256" key="1">
    <source>
        <dbReference type="SAM" id="MobiDB-lite"/>
    </source>
</evidence>
<gene>
    <name evidence="3" type="ORF">Cpir12675_003013</name>
</gene>
<evidence type="ECO:0000313" key="3">
    <source>
        <dbReference type="EMBL" id="KAL1895973.1"/>
    </source>
</evidence>
<proteinExistence type="predicted"/>
<dbReference type="EMBL" id="JAWDJO010000065">
    <property type="protein sequence ID" value="KAL1895973.1"/>
    <property type="molecule type" value="Genomic_DNA"/>
</dbReference>
<keyword evidence="2" id="KW-0472">Membrane</keyword>
<feature type="transmembrane region" description="Helical" evidence="2">
    <location>
        <begin position="40"/>
        <end position="65"/>
    </location>
</feature>
<name>A0ABR3Z5R2_9PEZI</name>
<evidence type="ECO:0000256" key="2">
    <source>
        <dbReference type="SAM" id="Phobius"/>
    </source>
</evidence>
<feature type="transmembrane region" description="Helical" evidence="2">
    <location>
        <begin position="163"/>
        <end position="187"/>
    </location>
</feature>
<accession>A0ABR3Z5R2</accession>
<organism evidence="3 4">
    <name type="scientific">Ceratocystis pirilliformis</name>
    <dbReference type="NCBI Taxonomy" id="259994"/>
    <lineage>
        <taxon>Eukaryota</taxon>
        <taxon>Fungi</taxon>
        <taxon>Dikarya</taxon>
        <taxon>Ascomycota</taxon>
        <taxon>Pezizomycotina</taxon>
        <taxon>Sordariomycetes</taxon>
        <taxon>Hypocreomycetidae</taxon>
        <taxon>Microascales</taxon>
        <taxon>Ceratocystidaceae</taxon>
        <taxon>Ceratocystis</taxon>
    </lineage>
</organism>
<feature type="transmembrane region" description="Helical" evidence="2">
    <location>
        <begin position="77"/>
        <end position="97"/>
    </location>
</feature>
<comment type="caution">
    <text evidence="3">The sequence shown here is derived from an EMBL/GenBank/DDBJ whole genome shotgun (WGS) entry which is preliminary data.</text>
</comment>
<keyword evidence="4" id="KW-1185">Reference proteome</keyword>
<sequence length="250" mass="26931">MPSRSSAPAPSSTQHQQDQQDQQNQQNYCRYQQQKHQYTAFLIIDLITRSLVIAGSISIIALAASVQRSCGLAFVKAYILASILLFLSVCIFMRNVLQMSAPRLWLFPHRAKHQASAPDTETGTSASTLHLPHHSVLPPPSPYQLPASAGADPASSSGSSRIACLYVSIIDILGCIVALLGLFFTLLSDQSLLTPSSTSASASPAPSSTATLAIRATLQDGEYNSHSPCQTVLRFVCTPLQHRRADAKNN</sequence>
<feature type="region of interest" description="Disordered" evidence="1">
    <location>
        <begin position="1"/>
        <end position="26"/>
    </location>
</feature>
<reference evidence="3 4" key="1">
    <citation type="journal article" date="2024" name="IMA Fungus">
        <title>IMA Genome - F19 : A genome assembly and annotation guide to empower mycologists, including annotated draft genome sequences of Ceratocystis pirilliformis, Diaporthe australafricana, Fusarium ophioides, Paecilomyces lecythidis, and Sporothrix stenoceras.</title>
        <authorList>
            <person name="Aylward J."/>
            <person name="Wilson A.M."/>
            <person name="Visagie C.M."/>
            <person name="Spraker J."/>
            <person name="Barnes I."/>
            <person name="Buitendag C."/>
            <person name="Ceriani C."/>
            <person name="Del Mar Angel L."/>
            <person name="du Plessis D."/>
            <person name="Fuchs T."/>
            <person name="Gasser K."/>
            <person name="Kramer D."/>
            <person name="Li W."/>
            <person name="Munsamy K."/>
            <person name="Piso A."/>
            <person name="Price J.L."/>
            <person name="Sonnekus B."/>
            <person name="Thomas C."/>
            <person name="van der Nest A."/>
            <person name="van Dijk A."/>
            <person name="van Heerden A."/>
            <person name="van Vuuren N."/>
            <person name="Yilmaz N."/>
            <person name="Duong T.A."/>
            <person name="van der Merwe N.A."/>
            <person name="Wingfield M.J."/>
            <person name="Wingfield B.D."/>
        </authorList>
    </citation>
    <scope>NUCLEOTIDE SEQUENCE [LARGE SCALE GENOMIC DNA]</scope>
    <source>
        <strain evidence="3 4">CMW 12675</strain>
    </source>
</reference>
<evidence type="ECO:0000313" key="4">
    <source>
        <dbReference type="Proteomes" id="UP001583280"/>
    </source>
</evidence>
<keyword evidence="2" id="KW-0812">Transmembrane</keyword>
<dbReference type="Proteomes" id="UP001583280">
    <property type="component" value="Unassembled WGS sequence"/>
</dbReference>
<keyword evidence="2" id="KW-1133">Transmembrane helix</keyword>
<protein>
    <submittedName>
        <fullName evidence="3">Uncharacterized protein</fullName>
    </submittedName>
</protein>